<dbReference type="AlphaFoldDB" id="A0A2P6N927"/>
<accession>A0A2P6N927</accession>
<sequence length="256" mass="29636">MRNSNPDDLDSLLDDFKSVKKNHYTNVTSLKLFRRVRNSQTPANFFKRIISPNILEEICRGSRQRYPIVAKTGKRENIQLDSSHYLKFAVAQLSEMVTFHKSQKELRDMFSGTSLSINKYNQIASYLHLSWETIWPMVNRNFETSIIPGGYATLDETIWIKHMICSLPPHSHFIPLNKGLTPHPQWTQGPHTTQACPYLPDCWDSKYDMMVVIHNLLILGNVCVTYHWNQRILLNKVDYLLVPCTLKNSTLALITS</sequence>
<reference evidence="1 2" key="1">
    <citation type="journal article" date="2018" name="Genome Biol. Evol.">
        <title>Multiple Roots of Fruiting Body Formation in Amoebozoa.</title>
        <authorList>
            <person name="Hillmann F."/>
            <person name="Forbes G."/>
            <person name="Novohradska S."/>
            <person name="Ferling I."/>
            <person name="Riege K."/>
            <person name="Groth M."/>
            <person name="Westermann M."/>
            <person name="Marz M."/>
            <person name="Spaller T."/>
            <person name="Winckler T."/>
            <person name="Schaap P."/>
            <person name="Glockner G."/>
        </authorList>
    </citation>
    <scope>NUCLEOTIDE SEQUENCE [LARGE SCALE GENOMIC DNA]</scope>
    <source>
        <strain evidence="1 2">Jena</strain>
    </source>
</reference>
<keyword evidence="2" id="KW-1185">Reference proteome</keyword>
<organism evidence="1 2">
    <name type="scientific">Planoprotostelium fungivorum</name>
    <dbReference type="NCBI Taxonomy" id="1890364"/>
    <lineage>
        <taxon>Eukaryota</taxon>
        <taxon>Amoebozoa</taxon>
        <taxon>Evosea</taxon>
        <taxon>Variosea</taxon>
        <taxon>Cavosteliida</taxon>
        <taxon>Cavosteliaceae</taxon>
        <taxon>Planoprotostelium</taxon>
    </lineage>
</organism>
<name>A0A2P6N927_9EUKA</name>
<evidence type="ECO:0000313" key="2">
    <source>
        <dbReference type="Proteomes" id="UP000241769"/>
    </source>
</evidence>
<gene>
    <name evidence="1" type="ORF">PROFUN_11908</name>
</gene>
<dbReference type="InParanoid" id="A0A2P6N927"/>
<protein>
    <submittedName>
        <fullName evidence="1">Uncharacterized protein</fullName>
    </submittedName>
</protein>
<comment type="caution">
    <text evidence="1">The sequence shown here is derived from an EMBL/GenBank/DDBJ whole genome shotgun (WGS) entry which is preliminary data.</text>
</comment>
<proteinExistence type="predicted"/>
<dbReference type="Proteomes" id="UP000241769">
    <property type="component" value="Unassembled WGS sequence"/>
</dbReference>
<evidence type="ECO:0000313" key="1">
    <source>
        <dbReference type="EMBL" id="PRP80453.1"/>
    </source>
</evidence>
<dbReference type="EMBL" id="MDYQ01000149">
    <property type="protein sequence ID" value="PRP80453.1"/>
    <property type="molecule type" value="Genomic_DNA"/>
</dbReference>